<dbReference type="PROSITE" id="PS51253">
    <property type="entry name" value="HTH_CENPB"/>
    <property type="match status" value="1"/>
</dbReference>
<proteinExistence type="predicted"/>
<dbReference type="Proteomes" id="UP000028045">
    <property type="component" value="Unassembled WGS sequence"/>
</dbReference>
<dbReference type="Pfam" id="PF03221">
    <property type="entry name" value="HTH_Tnp_Tc5"/>
    <property type="match status" value="1"/>
</dbReference>
<sequence length="349" mass="38275">LLGTAIRRAAKDHALPESTLRCRLQGRISRQEAKAKTQRLSQIQEESLVNWILAEERAGRAPTKNQMLGFAEAIAREGGGHEPLGHNWIPRFIQRNKGVKLKGSQALENQRALSTTEDLIRAHIARLETIYKEKNITPSNMYNADETGVTEGESHAGKVLRTSLTKDSIVVEGDCREWVTILECGNAIGSPLKVAFHEATRHFASFEITAAMQKQLFIEAYKQARHTALTSHNLRAGFRAAGIWPILKSNGTLSVTLWGFSTVKPEASCSSGHHLCAQLEIFKKHDAGEPTTTTTTNLREPHGLSSPSPLAPPANGYDHLSLAGKDAARTLAIKSDADSHIHPDPRVET</sequence>
<organism evidence="4 5">
    <name type="scientific">Stachybotrys chartarum (strain CBS 109288 / IBT 7711)</name>
    <name type="common">Toxic black mold</name>
    <name type="synonym">Stilbospora chartarum</name>
    <dbReference type="NCBI Taxonomy" id="1280523"/>
    <lineage>
        <taxon>Eukaryota</taxon>
        <taxon>Fungi</taxon>
        <taxon>Dikarya</taxon>
        <taxon>Ascomycota</taxon>
        <taxon>Pezizomycotina</taxon>
        <taxon>Sordariomycetes</taxon>
        <taxon>Hypocreomycetidae</taxon>
        <taxon>Hypocreales</taxon>
        <taxon>Stachybotryaceae</taxon>
        <taxon>Stachybotrys</taxon>
    </lineage>
</organism>
<feature type="region of interest" description="Disordered" evidence="2">
    <location>
        <begin position="287"/>
        <end position="313"/>
    </location>
</feature>
<feature type="domain" description="HTH CENPB-type" evidence="3">
    <location>
        <begin position="32"/>
        <end position="102"/>
    </location>
</feature>
<dbReference type="SMART" id="SM00674">
    <property type="entry name" value="CENPB"/>
    <property type="match status" value="1"/>
</dbReference>
<dbReference type="GO" id="GO:0003677">
    <property type="term" value="F:DNA binding"/>
    <property type="evidence" value="ECO:0007669"/>
    <property type="project" value="UniProtKB-KW"/>
</dbReference>
<accession>A0A084B7N7</accession>
<gene>
    <name evidence="4" type="ORF">S7711_10135</name>
</gene>
<keyword evidence="1" id="KW-0238">DNA-binding</keyword>
<reference evidence="4 5" key="1">
    <citation type="journal article" date="2014" name="BMC Genomics">
        <title>Comparative genome sequencing reveals chemotype-specific gene clusters in the toxigenic black mold Stachybotrys.</title>
        <authorList>
            <person name="Semeiks J."/>
            <person name="Borek D."/>
            <person name="Otwinowski Z."/>
            <person name="Grishin N.V."/>
        </authorList>
    </citation>
    <scope>NUCLEOTIDE SEQUENCE [LARGE SCALE GENOMIC DNA]</scope>
    <source>
        <strain evidence="5">CBS 109288 / IBT 7711</strain>
    </source>
</reference>
<feature type="non-terminal residue" evidence="4">
    <location>
        <position position="1"/>
    </location>
</feature>
<evidence type="ECO:0000313" key="4">
    <source>
        <dbReference type="EMBL" id="KEY73566.1"/>
    </source>
</evidence>
<evidence type="ECO:0000256" key="1">
    <source>
        <dbReference type="ARBA" id="ARBA00023125"/>
    </source>
</evidence>
<dbReference type="OrthoDB" id="5396311at2759"/>
<protein>
    <recommendedName>
        <fullName evidence="3">HTH CENPB-type domain-containing protein</fullName>
    </recommendedName>
</protein>
<evidence type="ECO:0000313" key="5">
    <source>
        <dbReference type="Proteomes" id="UP000028045"/>
    </source>
</evidence>
<dbReference type="InterPro" id="IPR006600">
    <property type="entry name" value="HTH_CenpB_DNA-bd_dom"/>
</dbReference>
<evidence type="ECO:0000259" key="3">
    <source>
        <dbReference type="PROSITE" id="PS51253"/>
    </source>
</evidence>
<keyword evidence="5" id="KW-1185">Reference proteome</keyword>
<evidence type="ECO:0000256" key="2">
    <source>
        <dbReference type="SAM" id="MobiDB-lite"/>
    </source>
</evidence>
<name>A0A084B7N7_STACB</name>
<dbReference type="AlphaFoldDB" id="A0A084B7N7"/>
<dbReference type="EMBL" id="KL647821">
    <property type="protein sequence ID" value="KEY73566.1"/>
    <property type="molecule type" value="Genomic_DNA"/>
</dbReference>
<dbReference type="HOGENOM" id="CLU_794947_0_0_1"/>